<keyword evidence="5 7" id="KW-0472">Membrane</keyword>
<dbReference type="NCBIfam" id="TIGR01195">
    <property type="entry name" value="oadG_fam"/>
    <property type="match status" value="1"/>
</dbReference>
<feature type="compositionally biased region" description="Acidic residues" evidence="6">
    <location>
        <begin position="61"/>
        <end position="71"/>
    </location>
</feature>
<dbReference type="Pfam" id="PF04277">
    <property type="entry name" value="OAD_gamma"/>
    <property type="match status" value="1"/>
</dbReference>
<evidence type="ECO:0000313" key="8">
    <source>
        <dbReference type="EMBL" id="MBK6088123.1"/>
    </source>
</evidence>
<dbReference type="GO" id="GO:0005886">
    <property type="term" value="C:plasma membrane"/>
    <property type="evidence" value="ECO:0007669"/>
    <property type="project" value="UniProtKB-SubCell"/>
</dbReference>
<evidence type="ECO:0000313" key="9">
    <source>
        <dbReference type="Proteomes" id="UP000633365"/>
    </source>
</evidence>
<evidence type="ECO:0000256" key="5">
    <source>
        <dbReference type="ARBA" id="ARBA00023136"/>
    </source>
</evidence>
<dbReference type="InterPro" id="IPR005899">
    <property type="entry name" value="Na_pump_deCOase"/>
</dbReference>
<feature type="region of interest" description="Disordered" evidence="6">
    <location>
        <begin position="51"/>
        <end position="71"/>
    </location>
</feature>
<dbReference type="GO" id="GO:0036376">
    <property type="term" value="P:sodium ion export across plasma membrane"/>
    <property type="evidence" value="ECO:0007669"/>
    <property type="project" value="InterPro"/>
</dbReference>
<evidence type="ECO:0000256" key="6">
    <source>
        <dbReference type="SAM" id="MobiDB-lite"/>
    </source>
</evidence>
<evidence type="ECO:0000256" key="1">
    <source>
        <dbReference type="ARBA" id="ARBA00004236"/>
    </source>
</evidence>
<reference evidence="8" key="1">
    <citation type="submission" date="2021-01" db="EMBL/GenBank/DDBJ databases">
        <title>Genome public.</title>
        <authorList>
            <person name="Liu C."/>
            <person name="Sun Q."/>
        </authorList>
    </citation>
    <scope>NUCLEOTIDE SEQUENCE</scope>
    <source>
        <strain evidence="8">M6</strain>
    </source>
</reference>
<name>A0A934U038_9FIRM</name>
<accession>A0A934U038</accession>
<dbReference type="EMBL" id="JAEQMG010000048">
    <property type="protein sequence ID" value="MBK6088123.1"/>
    <property type="molecule type" value="Genomic_DNA"/>
</dbReference>
<evidence type="ECO:0000256" key="3">
    <source>
        <dbReference type="ARBA" id="ARBA00022692"/>
    </source>
</evidence>
<feature type="transmembrane region" description="Helical" evidence="7">
    <location>
        <begin position="12"/>
        <end position="38"/>
    </location>
</feature>
<comment type="subcellular location">
    <subcellularLocation>
        <location evidence="1">Cell membrane</location>
    </subcellularLocation>
</comment>
<dbReference type="RefSeq" id="WP_186832875.1">
    <property type="nucleotide sequence ID" value="NZ_JAEQMG010000048.1"/>
</dbReference>
<evidence type="ECO:0000256" key="4">
    <source>
        <dbReference type="ARBA" id="ARBA00022989"/>
    </source>
</evidence>
<evidence type="ECO:0000256" key="2">
    <source>
        <dbReference type="ARBA" id="ARBA00022475"/>
    </source>
</evidence>
<organism evidence="8 9">
    <name type="scientific">Ruminococcus difficilis</name>
    <dbReference type="NCBI Taxonomy" id="2763069"/>
    <lineage>
        <taxon>Bacteria</taxon>
        <taxon>Bacillati</taxon>
        <taxon>Bacillota</taxon>
        <taxon>Clostridia</taxon>
        <taxon>Eubacteriales</taxon>
        <taxon>Oscillospiraceae</taxon>
        <taxon>Ruminococcus</taxon>
    </lineage>
</organism>
<dbReference type="GO" id="GO:0015081">
    <property type="term" value="F:sodium ion transmembrane transporter activity"/>
    <property type="evidence" value="ECO:0007669"/>
    <property type="project" value="InterPro"/>
</dbReference>
<keyword evidence="4 7" id="KW-1133">Transmembrane helix</keyword>
<keyword evidence="3 7" id="KW-0812">Transmembrane</keyword>
<dbReference type="Proteomes" id="UP000633365">
    <property type="component" value="Unassembled WGS sequence"/>
</dbReference>
<evidence type="ECO:0000256" key="7">
    <source>
        <dbReference type="SAM" id="Phobius"/>
    </source>
</evidence>
<keyword evidence="9" id="KW-1185">Reference proteome</keyword>
<keyword evidence="2" id="KW-1003">Cell membrane</keyword>
<gene>
    <name evidence="8" type="ORF">JKK62_05560</name>
</gene>
<protein>
    <submittedName>
        <fullName evidence="8">OadG family protein</fullName>
    </submittedName>
</protein>
<proteinExistence type="predicted"/>
<dbReference type="AlphaFoldDB" id="A0A934U038"/>
<sequence length="125" mass="13867">MGENITLSLTILLTGFAVVFAVLLVLIGIIKAYGTAVYKVQNRRQLKKITRNADLPKAEREPEEEAYATDEVDEVDNDELIAVISAAVYSMYASPKNIRIKGIRKAPSRSNAWRNAGISDNVRPF</sequence>
<comment type="caution">
    <text evidence="8">The sequence shown here is derived from an EMBL/GenBank/DDBJ whole genome shotgun (WGS) entry which is preliminary data.</text>
</comment>